<feature type="repeat" description="TPR" evidence="3">
    <location>
        <begin position="33"/>
        <end position="66"/>
    </location>
</feature>
<dbReference type="InterPro" id="IPR051685">
    <property type="entry name" value="Ycf3/AcsC/BcsC/TPR_MFPF"/>
</dbReference>
<organism evidence="4 5">
    <name type="scientific">Staphylococcus marylandisciuri</name>
    <dbReference type="NCBI Taxonomy" id="2981529"/>
    <lineage>
        <taxon>Bacteria</taxon>
        <taxon>Bacillati</taxon>
        <taxon>Bacillota</taxon>
        <taxon>Bacilli</taxon>
        <taxon>Bacillales</taxon>
        <taxon>Staphylococcaceae</taxon>
        <taxon>Staphylococcus</taxon>
    </lineage>
</organism>
<evidence type="ECO:0000313" key="5">
    <source>
        <dbReference type="Proteomes" id="UP001209553"/>
    </source>
</evidence>
<dbReference type="PROSITE" id="PS50293">
    <property type="entry name" value="TPR_REGION"/>
    <property type="match status" value="1"/>
</dbReference>
<name>A0ABT2QR35_9STAP</name>
<evidence type="ECO:0000256" key="3">
    <source>
        <dbReference type="PROSITE-ProRule" id="PRU00339"/>
    </source>
</evidence>
<dbReference type="EMBL" id="JAOPKZ010000010">
    <property type="protein sequence ID" value="MCU5746434.1"/>
    <property type="molecule type" value="Genomic_DNA"/>
</dbReference>
<dbReference type="PROSITE" id="PS50005">
    <property type="entry name" value="TPR"/>
    <property type="match status" value="3"/>
</dbReference>
<evidence type="ECO:0000256" key="1">
    <source>
        <dbReference type="ARBA" id="ARBA00022737"/>
    </source>
</evidence>
<feature type="repeat" description="TPR" evidence="3">
    <location>
        <begin position="67"/>
        <end position="100"/>
    </location>
</feature>
<feature type="repeat" description="TPR" evidence="3">
    <location>
        <begin position="172"/>
        <end position="205"/>
    </location>
</feature>
<gene>
    <name evidence="4" type="ORF">N9R04_06845</name>
</gene>
<dbReference type="Pfam" id="PF13181">
    <property type="entry name" value="TPR_8"/>
    <property type="match status" value="1"/>
</dbReference>
<evidence type="ECO:0000313" key="4">
    <source>
        <dbReference type="EMBL" id="MCU5746434.1"/>
    </source>
</evidence>
<keyword evidence="5" id="KW-1185">Reference proteome</keyword>
<dbReference type="SUPFAM" id="SSF48452">
    <property type="entry name" value="TPR-like"/>
    <property type="match status" value="1"/>
</dbReference>
<keyword evidence="2 3" id="KW-0802">TPR repeat</keyword>
<dbReference type="InterPro" id="IPR019734">
    <property type="entry name" value="TPR_rpt"/>
</dbReference>
<accession>A0ABT2QR35</accession>
<keyword evidence="1" id="KW-0677">Repeat</keyword>
<protein>
    <submittedName>
        <fullName evidence="4">Tetratricopeptide repeat protein</fullName>
    </submittedName>
</protein>
<dbReference type="Pfam" id="PF14559">
    <property type="entry name" value="TPR_19"/>
    <property type="match status" value="1"/>
</dbReference>
<dbReference type="Proteomes" id="UP001209553">
    <property type="component" value="Unassembled WGS sequence"/>
</dbReference>
<dbReference type="Pfam" id="PF13432">
    <property type="entry name" value="TPR_16"/>
    <property type="match status" value="1"/>
</dbReference>
<dbReference type="InterPro" id="IPR011990">
    <property type="entry name" value="TPR-like_helical_dom_sf"/>
</dbReference>
<dbReference type="SMART" id="SM00028">
    <property type="entry name" value="TPR"/>
    <property type="match status" value="5"/>
</dbReference>
<dbReference type="PANTHER" id="PTHR44943">
    <property type="entry name" value="CELLULOSE SYNTHASE OPERON PROTEIN C"/>
    <property type="match status" value="1"/>
</dbReference>
<proteinExistence type="predicted"/>
<dbReference type="RefSeq" id="WP_262856021.1">
    <property type="nucleotide sequence ID" value="NZ_JAOPKZ010000010.1"/>
</dbReference>
<dbReference type="Gene3D" id="1.25.40.10">
    <property type="entry name" value="Tetratricopeptide repeat domain"/>
    <property type="match status" value="3"/>
</dbReference>
<reference evidence="4 5" key="1">
    <citation type="journal article" date="2023" name="Int. J. Syst. Evol. Microbiol.">
        <title>Streptococcus sciuri sp. nov., Staphylococcus marylandisciuri sp. nov. and Staphylococcus americanisciuri sp. nov., isolated from faeces of eastern grey squirrel (Sciurus carolinensis).</title>
        <authorList>
            <person name="Volokhov D.V."/>
            <person name="Zagorodnyaya T.A."/>
            <person name="Furtak V.A."/>
            <person name="Nattanmai G."/>
            <person name="Randall L."/>
            <person name="Jose S."/>
            <person name="Gao Y."/>
            <person name="Eisenberg T."/>
            <person name="Delmonte P."/>
            <person name="Blom J."/>
            <person name="Mitchell K.K."/>
        </authorList>
    </citation>
    <scope>NUCLEOTIDE SEQUENCE [LARGE SCALE GENOMIC DNA]</scope>
    <source>
        <strain evidence="4 5">SQ8-PEA</strain>
    </source>
</reference>
<evidence type="ECO:0000256" key="2">
    <source>
        <dbReference type="ARBA" id="ARBA00022803"/>
    </source>
</evidence>
<sequence>MEQEQIYDLIKKGEVEQALQALFNNIERRPKEVENYINAGILIAEAGEVEKAEKFFQRALTLDSENSAVFYNLANIYYNEGRYNEAIKLYQQALQLPHVHQVDVNYMIGMSFNQLSAHKEALPYLMRAAELDDDKDVEVHFQYGLVLCHLEMYEQAVNQLDKVLNEQSDHVDALYNKGLAHYMLTENKEEAMRYFKKAIDISPDHHMSQHALQTFKQL</sequence>
<dbReference type="PANTHER" id="PTHR44943:SF8">
    <property type="entry name" value="TPR REPEAT-CONTAINING PROTEIN MJ0263"/>
    <property type="match status" value="1"/>
</dbReference>
<comment type="caution">
    <text evidence="4">The sequence shown here is derived from an EMBL/GenBank/DDBJ whole genome shotgun (WGS) entry which is preliminary data.</text>
</comment>